<evidence type="ECO:0000256" key="1">
    <source>
        <dbReference type="ARBA" id="ARBA00006768"/>
    </source>
</evidence>
<dbReference type="Pfam" id="PF03632">
    <property type="entry name" value="Glyco_hydro_65m"/>
    <property type="match status" value="1"/>
</dbReference>
<dbReference type="InterPro" id="IPR005194">
    <property type="entry name" value="Glyco_hydro_65_C"/>
</dbReference>
<dbReference type="Pfam" id="PF03636">
    <property type="entry name" value="Glyco_hydro_65N"/>
    <property type="match status" value="1"/>
</dbReference>
<evidence type="ECO:0000259" key="6">
    <source>
        <dbReference type="Pfam" id="PF03636"/>
    </source>
</evidence>
<dbReference type="InterPro" id="IPR017045">
    <property type="entry name" value="Malt_Pase/Glycosyl_Hdrlase"/>
</dbReference>
<feature type="domain" description="Glycoside hydrolase family 65 C-terminal" evidence="5">
    <location>
        <begin position="735"/>
        <end position="785"/>
    </location>
</feature>
<name>A0ABQ4PZ84_9BURK</name>
<dbReference type="InterPro" id="IPR011013">
    <property type="entry name" value="Gal_mutarotase_sf_dom"/>
</dbReference>
<keyword evidence="2" id="KW-0328">Glycosyltransferase</keyword>
<dbReference type="Gene3D" id="1.50.10.10">
    <property type="match status" value="1"/>
</dbReference>
<protein>
    <recommendedName>
        <fullName evidence="9">Trehalose 6-phosphate phosphorylase</fullName>
    </recommendedName>
</protein>
<dbReference type="Gene3D" id="2.70.98.40">
    <property type="entry name" value="Glycoside hydrolase, family 65, N-terminal domain"/>
    <property type="match status" value="1"/>
</dbReference>
<keyword evidence="3" id="KW-0808">Transferase</keyword>
<accession>A0ABQ4PZ84</accession>
<evidence type="ECO:0000256" key="3">
    <source>
        <dbReference type="ARBA" id="ARBA00022679"/>
    </source>
</evidence>
<reference evidence="7 8" key="1">
    <citation type="journal article" date="2022" name="Int. J. Syst. Evol. Microbiol.">
        <title>Noviherbaspirillum aridicola sp. nov., isolated from an arid soil in Pakistan.</title>
        <authorList>
            <person name="Khan I.U."/>
            <person name="Saqib M."/>
            <person name="Amin A."/>
            <person name="Hussain F."/>
            <person name="Li L."/>
            <person name="Liu Y.H."/>
            <person name="Fang B.Z."/>
            <person name="Ahmed I."/>
            <person name="Li W.J."/>
        </authorList>
    </citation>
    <scope>NUCLEOTIDE SEQUENCE [LARGE SCALE GENOMIC DNA]</scope>
    <source>
        <strain evidence="7 8">NCCP-691</strain>
    </source>
</reference>
<dbReference type="SUPFAM" id="SSF74650">
    <property type="entry name" value="Galactose mutarotase-like"/>
    <property type="match status" value="1"/>
</dbReference>
<organism evidence="7 8">
    <name type="scientific">Noviherbaspirillum aridicola</name>
    <dbReference type="NCBI Taxonomy" id="2849687"/>
    <lineage>
        <taxon>Bacteria</taxon>
        <taxon>Pseudomonadati</taxon>
        <taxon>Pseudomonadota</taxon>
        <taxon>Betaproteobacteria</taxon>
        <taxon>Burkholderiales</taxon>
        <taxon>Oxalobacteraceae</taxon>
        <taxon>Noviherbaspirillum</taxon>
    </lineage>
</organism>
<dbReference type="PANTHER" id="PTHR11051:SF8">
    <property type="entry name" value="PROTEIN-GLUCOSYLGALACTOSYLHYDROXYLYSINE GLUCOSIDASE"/>
    <property type="match status" value="1"/>
</dbReference>
<proteinExistence type="inferred from homology"/>
<dbReference type="PANTHER" id="PTHR11051">
    <property type="entry name" value="GLYCOSYL HYDROLASE-RELATED"/>
    <property type="match status" value="1"/>
</dbReference>
<dbReference type="InterPro" id="IPR037018">
    <property type="entry name" value="GH65_N"/>
</dbReference>
<feature type="domain" description="Glycoside hydrolase family 65 N-terminal" evidence="6">
    <location>
        <begin position="20"/>
        <end position="272"/>
    </location>
</feature>
<dbReference type="EMBL" id="BPMK01000001">
    <property type="protein sequence ID" value="GIZ50135.1"/>
    <property type="molecule type" value="Genomic_DNA"/>
</dbReference>
<evidence type="ECO:0000256" key="2">
    <source>
        <dbReference type="ARBA" id="ARBA00022676"/>
    </source>
</evidence>
<comment type="similarity">
    <text evidence="1">Belongs to the glycosyl hydrolase 65 family.</text>
</comment>
<keyword evidence="8" id="KW-1185">Reference proteome</keyword>
<evidence type="ECO:0000313" key="8">
    <source>
        <dbReference type="Proteomes" id="UP000887222"/>
    </source>
</evidence>
<feature type="domain" description="Glycoside hydrolase family 65 central catalytic" evidence="4">
    <location>
        <begin position="326"/>
        <end position="719"/>
    </location>
</feature>
<evidence type="ECO:0000313" key="7">
    <source>
        <dbReference type="EMBL" id="GIZ50135.1"/>
    </source>
</evidence>
<evidence type="ECO:0000259" key="5">
    <source>
        <dbReference type="Pfam" id="PF03633"/>
    </source>
</evidence>
<evidence type="ECO:0008006" key="9">
    <source>
        <dbReference type="Google" id="ProtNLM"/>
    </source>
</evidence>
<evidence type="ECO:0000259" key="4">
    <source>
        <dbReference type="Pfam" id="PF03632"/>
    </source>
</evidence>
<sequence length="804" mass="89958">MRSDAGRDMAGDSAWTIEFDHYDPGDETRREVILALGNGVFVTRGAVTDSGQDDRHYPGTYHAGCYDRVPNQVAGERDITESLVNLPNWLPLVFRPAAGAWWRLDELGILEYRQRLDMRGGRTVREVLAQDRDGRRLRIEEERLVSMDDPRLCALRLRLQPVNWTGQAELKATLDARVINANVRRFEDYEKRHLRVLGAELAGPGVALLSVQTSDRRATVACAQRLHAGGAGDGGNEMAGCANEGQCGHVLRLALREGECASVEKLVALCSSLDPRHADPSAAALEAVAGAPDFDTLQERHARAWERMWADVAIEADRADVLRALRFHAFHILQTVSPHTAALDAGIPARGWHGEAYHGHVFWDELFVLPFLNFRFPAIARASLMYRHRRLGAAREAARAAGLRGAMYPWRSASEGVEVTPRHQKNLLNGEWMRDHTWRQRHIGSAIAFSTWHYWLTTGDDAFMQDCGAEMMLEIARFWASIAEPAGDRYVIRGVIGPDEYHNAYPWREEAGLDNNACTNLMAVWTLCRARELLGMLPAEQAASLRRRLALDDEELALWDRISRRMTVCFHEDGVISQFEGFERLEPFDPDCLPPHLAGERTDWALRALGRNPDEFQVTKQADVLALFYLLGEDEVTGMLRRLGYAFGREDILRTARYYLPRTVHRSSLSRVVYCGALARLDPAQSWDFWLHALETDLNPLKGESVQEGVHLGAMGSTIDILQRRYLGISATPQGLRIDPAPPPGLGRVSLGLRYRGLRLQAETRDGCLAITADGGNAGPLHLLRGEERIALSPGECVEMPLPH</sequence>
<dbReference type="InterPro" id="IPR005195">
    <property type="entry name" value="Glyco_hydro_65_M"/>
</dbReference>
<dbReference type="PIRSF" id="PIRSF036289">
    <property type="entry name" value="Glycosyl_hydrolase_malt_phosph"/>
    <property type="match status" value="1"/>
</dbReference>
<dbReference type="Proteomes" id="UP000887222">
    <property type="component" value="Unassembled WGS sequence"/>
</dbReference>
<dbReference type="SUPFAM" id="SSF48208">
    <property type="entry name" value="Six-hairpin glycosidases"/>
    <property type="match status" value="1"/>
</dbReference>
<dbReference type="InterPro" id="IPR005196">
    <property type="entry name" value="Glyco_hydro_65_N"/>
</dbReference>
<dbReference type="InterPro" id="IPR012341">
    <property type="entry name" value="6hp_glycosidase-like_sf"/>
</dbReference>
<comment type="caution">
    <text evidence="7">The sequence shown here is derived from an EMBL/GenBank/DDBJ whole genome shotgun (WGS) entry which is preliminary data.</text>
</comment>
<dbReference type="InterPro" id="IPR008928">
    <property type="entry name" value="6-hairpin_glycosidase_sf"/>
</dbReference>
<gene>
    <name evidence="7" type="ORF">NCCP691_01490</name>
</gene>
<dbReference type="Pfam" id="PF03633">
    <property type="entry name" value="Glyco_hydro_65C"/>
    <property type="match status" value="1"/>
</dbReference>